<evidence type="ECO:0000313" key="1">
    <source>
        <dbReference type="EMBL" id="PSR74005.1"/>
    </source>
</evidence>
<accession>A0A2R6NNS4</accession>
<sequence>MFCHDVIRADMEHLKRTPCRNALLGSRHLGEQVLSDEYDQTEDHGRVEDVFGYHEI</sequence>
<name>A0A2R6NNS4_9APHY</name>
<gene>
    <name evidence="1" type="ORF">PHLCEN_2v10189</name>
</gene>
<dbReference type="EMBL" id="MLYV02001036">
    <property type="protein sequence ID" value="PSR74005.1"/>
    <property type="molecule type" value="Genomic_DNA"/>
</dbReference>
<keyword evidence="2" id="KW-1185">Reference proteome</keyword>
<protein>
    <submittedName>
        <fullName evidence="1">Uncharacterized protein</fullName>
    </submittedName>
</protein>
<proteinExistence type="predicted"/>
<organism evidence="1 2">
    <name type="scientific">Hermanssonia centrifuga</name>
    <dbReference type="NCBI Taxonomy" id="98765"/>
    <lineage>
        <taxon>Eukaryota</taxon>
        <taxon>Fungi</taxon>
        <taxon>Dikarya</taxon>
        <taxon>Basidiomycota</taxon>
        <taxon>Agaricomycotina</taxon>
        <taxon>Agaricomycetes</taxon>
        <taxon>Polyporales</taxon>
        <taxon>Meruliaceae</taxon>
        <taxon>Hermanssonia</taxon>
    </lineage>
</organism>
<comment type="caution">
    <text evidence="1">The sequence shown here is derived from an EMBL/GenBank/DDBJ whole genome shotgun (WGS) entry which is preliminary data.</text>
</comment>
<dbReference type="OrthoDB" id="1368at2759"/>
<dbReference type="AlphaFoldDB" id="A0A2R6NNS4"/>
<dbReference type="Proteomes" id="UP000186601">
    <property type="component" value="Unassembled WGS sequence"/>
</dbReference>
<evidence type="ECO:0000313" key="2">
    <source>
        <dbReference type="Proteomes" id="UP000186601"/>
    </source>
</evidence>
<reference evidence="1 2" key="1">
    <citation type="submission" date="2018-02" db="EMBL/GenBank/DDBJ databases">
        <title>Genome sequence of the basidiomycete white-rot fungus Phlebia centrifuga.</title>
        <authorList>
            <person name="Granchi Z."/>
            <person name="Peng M."/>
            <person name="de Vries R.P."/>
            <person name="Hilden K."/>
            <person name="Makela M.R."/>
            <person name="Grigoriev I."/>
            <person name="Riley R."/>
        </authorList>
    </citation>
    <scope>NUCLEOTIDE SEQUENCE [LARGE SCALE GENOMIC DNA]</scope>
    <source>
        <strain evidence="1 2">FBCC195</strain>
    </source>
</reference>